<gene>
    <name evidence="2" type="ORF">ABC974_04190</name>
</gene>
<keyword evidence="1" id="KW-1133">Transmembrane helix</keyword>
<keyword evidence="3" id="KW-1185">Reference proteome</keyword>
<feature type="transmembrane region" description="Helical" evidence="1">
    <location>
        <begin position="157"/>
        <end position="179"/>
    </location>
</feature>
<dbReference type="Proteomes" id="UP001419910">
    <property type="component" value="Unassembled WGS sequence"/>
</dbReference>
<accession>A0ABU9XZ47</accession>
<evidence type="ECO:0000256" key="1">
    <source>
        <dbReference type="SAM" id="Phobius"/>
    </source>
</evidence>
<organism evidence="2 3">
    <name type="scientific">Sphingomonas oligophenolica</name>
    <dbReference type="NCBI Taxonomy" id="301154"/>
    <lineage>
        <taxon>Bacteria</taxon>
        <taxon>Pseudomonadati</taxon>
        <taxon>Pseudomonadota</taxon>
        <taxon>Alphaproteobacteria</taxon>
        <taxon>Sphingomonadales</taxon>
        <taxon>Sphingomonadaceae</taxon>
        <taxon>Sphingomonas</taxon>
    </lineage>
</organism>
<keyword evidence="1" id="KW-0472">Membrane</keyword>
<sequence>MEIEADLPEEGKDRTLNRLVAMTVVILSVFMAVANIKDDNLVQAMQLAKSNAIDTWSEYQATKTKAHIVDTARTEMALIAGPKPSPAAVVALATMDKEAAKYAAEAPELKAKAQADDAQYDALNTHDDQFDMSDALISIAISLAAVAALAETRWLLFTAWGFGAFGLVMGIAGFAGWMIHPDALANFLS</sequence>
<dbReference type="RefSeq" id="WP_343890825.1">
    <property type="nucleotide sequence ID" value="NZ_BAAAEH010000035.1"/>
</dbReference>
<reference evidence="2 3" key="1">
    <citation type="submission" date="2024-05" db="EMBL/GenBank/DDBJ databases">
        <authorList>
            <person name="Liu Q."/>
            <person name="Xin Y.-H."/>
        </authorList>
    </citation>
    <scope>NUCLEOTIDE SEQUENCE [LARGE SCALE GENOMIC DNA]</scope>
    <source>
        <strain evidence="2 3">CGMCC 1.10181</strain>
    </source>
</reference>
<dbReference type="EMBL" id="JBDIME010000002">
    <property type="protein sequence ID" value="MEN2788816.1"/>
    <property type="molecule type" value="Genomic_DNA"/>
</dbReference>
<keyword evidence="1" id="KW-0812">Transmembrane</keyword>
<evidence type="ECO:0000313" key="3">
    <source>
        <dbReference type="Proteomes" id="UP001419910"/>
    </source>
</evidence>
<comment type="caution">
    <text evidence="2">The sequence shown here is derived from an EMBL/GenBank/DDBJ whole genome shotgun (WGS) entry which is preliminary data.</text>
</comment>
<proteinExistence type="predicted"/>
<evidence type="ECO:0000313" key="2">
    <source>
        <dbReference type="EMBL" id="MEN2788816.1"/>
    </source>
</evidence>
<dbReference type="InterPro" id="IPR025570">
    <property type="entry name" value="DUF4337"/>
</dbReference>
<dbReference type="Pfam" id="PF14235">
    <property type="entry name" value="DUF4337"/>
    <property type="match status" value="1"/>
</dbReference>
<feature type="transmembrane region" description="Helical" evidence="1">
    <location>
        <begin position="19"/>
        <end position="36"/>
    </location>
</feature>
<name>A0ABU9XZ47_9SPHN</name>
<protein>
    <submittedName>
        <fullName evidence="2">DUF4337 domain-containing protein</fullName>
    </submittedName>
</protein>